<comment type="subcellular location">
    <subcellularLocation>
        <location evidence="3">Endomembrane system</location>
        <topology evidence="3">Multi-pass membrane protein</topology>
    </subcellularLocation>
</comment>
<reference evidence="15 16" key="1">
    <citation type="submission" date="2024-02" db="EMBL/GenBank/DDBJ databases">
        <authorList>
            <person name="Chen Y."/>
            <person name="Shah S."/>
            <person name="Dougan E. K."/>
            <person name="Thang M."/>
            <person name="Chan C."/>
        </authorList>
    </citation>
    <scope>NUCLEOTIDE SEQUENCE [LARGE SCALE GENOMIC DNA]</scope>
</reference>
<evidence type="ECO:0000256" key="13">
    <source>
        <dbReference type="ARBA" id="ARBA00023211"/>
    </source>
</evidence>
<keyword evidence="13" id="KW-0464">Manganese</keyword>
<protein>
    <recommendedName>
        <fullName evidence="14">Cyanovirin-N domain-containing protein</fullName>
    </recommendedName>
</protein>
<keyword evidence="8" id="KW-0812">Transmembrane</keyword>
<evidence type="ECO:0000256" key="7">
    <source>
        <dbReference type="ARBA" id="ARBA00022679"/>
    </source>
</evidence>
<keyword evidence="16" id="KW-1185">Reference proteome</keyword>
<comment type="caution">
    <text evidence="15">The sequence shown here is derived from an EMBL/GenBank/DDBJ whole genome shotgun (WGS) entry which is preliminary data.</text>
</comment>
<comment type="cofactor">
    <cofactor evidence="2">
        <name>Mg(2+)</name>
        <dbReference type="ChEBI" id="CHEBI:18420"/>
    </cofactor>
</comment>
<dbReference type="InterPro" id="IPR048999">
    <property type="entry name" value="STT3-PglB_core"/>
</dbReference>
<sequence length="996" mass="108054">MLALGAVSYFFARKMKRLIIFMALPASTLTGCAVTFLADVALASAEFRLGRSEHRRGAWLDQPVPRLLRLAAVMGMCYLLKPQVEEFLHFCDHKARWSLSHPQIVTKAKDGTLIDDYRQAYGWLRQNTASDARIMAWWDYGYQIAGLANRTTLADGNTWNHEHIALLGLALSSPQGEAHKIARHLADYVLVWSGGGGKDDVGKSKHMARIANSVYRGHCNEDDCDQYGIFPDGKPSKMMEASLVYRLCGRGSLDERLFREVYVSHHRRVRVAQVLDVSASSRRWAASAEAKRCDAPGSWYCPGSYSRGLQELFDPNATHQEALDYQAAYATRVQEQLKEKPLPNQEGLPPGSYLDSCRGCLISGTRLTCSHCRAPGSPSIASNLEYQKCPLPQINNIQGRLQCEPKPNAASIPRGGYQRSCKGCDMQGDVLHCSHCGTASGNQVPASFEVLRCPAPAELDNDNGRLTCRGVPNDLACPPGPYLKSCQGCRSEAGHVSCALCRRADGRQVAAEAAAGRCRWPAQLENQDGELVCSGSLAGPYKQSCSKCQQLDDVLSCECAKSDGQRLVSSYEVSRCQSPAELHNREGKLTCQGVPNGRRLPPGPYLESCEGCHVFKETLHCSHCLNAEGLQLKSSLEVAACLSQQRKPENVNGAPSTGGRWPVLARGWAMDTQCGATVDWAMLQALAALDDATLLTVPWTHRPAAARTRRGRVARTAEWHGRPELAPGVVNGAVPAPSSAPKYKGDLTYAPADSLTKRRAQGPRPATGRIKQVTGATGVGFIDCPELKVGAFPIGTEVNFAILLSKDSKHVMRNDMKPQAFDLQPTVLVLADVSSFGVHAYLFGYGYGNWAAAPDMGLRYKEHDNFVSVTASPMEIPGERALVADGYWCATLGPLLILKPPILEKHLWPIPSQALRSLDVNTGPLGVLTTLWGTLLLHEPLKARLGHERVLKGVCGINVAASCGLAALTFLAPSRLLLAGLAAQVAGFAAWQATSC</sequence>
<evidence type="ECO:0000259" key="14">
    <source>
        <dbReference type="SMART" id="SM01111"/>
    </source>
</evidence>
<evidence type="ECO:0000256" key="4">
    <source>
        <dbReference type="ARBA" id="ARBA00004922"/>
    </source>
</evidence>
<gene>
    <name evidence="15" type="ORF">CCMP2556_LOCUS39321</name>
</gene>
<dbReference type="SMART" id="SM01111">
    <property type="entry name" value="CVNH"/>
    <property type="match status" value="2"/>
</dbReference>
<proteinExistence type="inferred from homology"/>
<evidence type="ECO:0000256" key="2">
    <source>
        <dbReference type="ARBA" id="ARBA00001946"/>
    </source>
</evidence>
<dbReference type="PANTHER" id="PTHR13872:SF1">
    <property type="entry name" value="DOLICHYL-DIPHOSPHOOLIGOSACCHARIDE--PROTEIN GLYCOSYLTRANSFERASE SUBUNIT STT3B"/>
    <property type="match status" value="1"/>
</dbReference>
<dbReference type="InterPro" id="IPR011058">
    <property type="entry name" value="Cyanovirin-N"/>
</dbReference>
<dbReference type="Gene3D" id="2.30.60.10">
    <property type="entry name" value="Cyanovirin-N"/>
    <property type="match status" value="2"/>
</dbReference>
<dbReference type="PANTHER" id="PTHR13872">
    <property type="entry name" value="DOLICHYL-DIPHOSPHOOLIGOSACCHARIDE--PROTEIN GLYCOSYLTRANSFERASE SUBUNIT"/>
    <property type="match status" value="1"/>
</dbReference>
<keyword evidence="11" id="KW-1133">Transmembrane helix</keyword>
<name>A0ABP0PX51_9DINO</name>
<keyword evidence="10" id="KW-0460">Magnesium</keyword>
<evidence type="ECO:0000256" key="8">
    <source>
        <dbReference type="ARBA" id="ARBA00022692"/>
    </source>
</evidence>
<keyword evidence="7" id="KW-0808">Transferase</keyword>
<dbReference type="SUPFAM" id="SSF51322">
    <property type="entry name" value="Cyanovirin-N"/>
    <property type="match status" value="2"/>
</dbReference>
<accession>A0ABP0PX51</accession>
<dbReference type="InterPro" id="IPR003674">
    <property type="entry name" value="Oligo_trans_STT3"/>
</dbReference>
<dbReference type="InterPro" id="IPR036673">
    <property type="entry name" value="Cyanovirin-N_sf"/>
</dbReference>
<evidence type="ECO:0000256" key="6">
    <source>
        <dbReference type="ARBA" id="ARBA00022676"/>
    </source>
</evidence>
<evidence type="ECO:0000256" key="11">
    <source>
        <dbReference type="ARBA" id="ARBA00022989"/>
    </source>
</evidence>
<evidence type="ECO:0000256" key="9">
    <source>
        <dbReference type="ARBA" id="ARBA00022723"/>
    </source>
</evidence>
<evidence type="ECO:0000256" key="3">
    <source>
        <dbReference type="ARBA" id="ARBA00004127"/>
    </source>
</evidence>
<evidence type="ECO:0000256" key="10">
    <source>
        <dbReference type="ARBA" id="ARBA00022842"/>
    </source>
</evidence>
<evidence type="ECO:0000256" key="12">
    <source>
        <dbReference type="ARBA" id="ARBA00023136"/>
    </source>
</evidence>
<dbReference type="Gene3D" id="3.40.50.12610">
    <property type="match status" value="1"/>
</dbReference>
<dbReference type="Proteomes" id="UP001642484">
    <property type="component" value="Unassembled WGS sequence"/>
</dbReference>
<keyword evidence="12" id="KW-0472">Membrane</keyword>
<comment type="similarity">
    <text evidence="5">Belongs to the STT3 family.</text>
</comment>
<evidence type="ECO:0000256" key="5">
    <source>
        <dbReference type="ARBA" id="ARBA00010810"/>
    </source>
</evidence>
<dbReference type="Pfam" id="PF21436">
    <property type="entry name" value="STT3-PglB_core"/>
    <property type="match status" value="1"/>
</dbReference>
<evidence type="ECO:0000256" key="1">
    <source>
        <dbReference type="ARBA" id="ARBA00001936"/>
    </source>
</evidence>
<comment type="cofactor">
    <cofactor evidence="1">
        <name>Mn(2+)</name>
        <dbReference type="ChEBI" id="CHEBI:29035"/>
    </cofactor>
</comment>
<evidence type="ECO:0000313" key="15">
    <source>
        <dbReference type="EMBL" id="CAK9079973.1"/>
    </source>
</evidence>
<comment type="pathway">
    <text evidence="4">Protein modification; protein glycosylation.</text>
</comment>
<keyword evidence="6" id="KW-0328">Glycosyltransferase</keyword>
<keyword evidence="9" id="KW-0479">Metal-binding</keyword>
<feature type="domain" description="Cyanovirin-N" evidence="14">
    <location>
        <begin position="481"/>
        <end position="591"/>
    </location>
</feature>
<feature type="domain" description="Cyanovirin-N" evidence="14">
    <location>
        <begin position="352"/>
        <end position="468"/>
    </location>
</feature>
<evidence type="ECO:0000313" key="16">
    <source>
        <dbReference type="Proteomes" id="UP001642484"/>
    </source>
</evidence>
<dbReference type="EMBL" id="CAXAMN010023695">
    <property type="protein sequence ID" value="CAK9079973.1"/>
    <property type="molecule type" value="Genomic_DNA"/>
</dbReference>
<organism evidence="15 16">
    <name type="scientific">Durusdinium trenchii</name>
    <dbReference type="NCBI Taxonomy" id="1381693"/>
    <lineage>
        <taxon>Eukaryota</taxon>
        <taxon>Sar</taxon>
        <taxon>Alveolata</taxon>
        <taxon>Dinophyceae</taxon>
        <taxon>Suessiales</taxon>
        <taxon>Symbiodiniaceae</taxon>
        <taxon>Durusdinium</taxon>
    </lineage>
</organism>